<dbReference type="EMBL" id="JADQBC010000102">
    <property type="protein sequence ID" value="MBR8829019.1"/>
    <property type="molecule type" value="Genomic_DNA"/>
</dbReference>
<accession>A0A941JN73</accession>
<name>A0A941JN73_9CHRO</name>
<organism evidence="2 3">
    <name type="scientific">Gomphosphaeria aponina SAG 52.96 = DSM 107014</name>
    <dbReference type="NCBI Taxonomy" id="1521640"/>
    <lineage>
        <taxon>Bacteria</taxon>
        <taxon>Bacillati</taxon>
        <taxon>Cyanobacteriota</taxon>
        <taxon>Cyanophyceae</taxon>
        <taxon>Oscillatoriophycideae</taxon>
        <taxon>Chroococcales</taxon>
        <taxon>Gomphosphaeriaceae</taxon>
        <taxon>Gomphosphaeria</taxon>
    </lineage>
</organism>
<comment type="caution">
    <text evidence="2">The sequence shown here is derived from an EMBL/GenBank/DDBJ whole genome shotgun (WGS) entry which is preliminary data.</text>
</comment>
<proteinExistence type="predicted"/>
<reference evidence="2" key="1">
    <citation type="submission" date="2021-02" db="EMBL/GenBank/DDBJ databases">
        <title>Metagenome analyses of Stigonema ocellatum DSM 106950, Chlorogloea purpurea SAG 13.99 and Gomphosphaeria aponina DSM 107014.</title>
        <authorList>
            <person name="Marter P."/>
            <person name="Huang S."/>
        </authorList>
    </citation>
    <scope>NUCLEOTIDE SEQUENCE</scope>
    <source>
        <strain evidence="2">JP213</strain>
    </source>
</reference>
<protein>
    <recommendedName>
        <fullName evidence="1">Protein kinase domain-containing protein</fullName>
    </recommendedName>
</protein>
<dbReference type="Pfam" id="PF00069">
    <property type="entry name" value="Pkinase"/>
    <property type="match status" value="1"/>
</dbReference>
<dbReference type="InterPro" id="IPR011009">
    <property type="entry name" value="Kinase-like_dom_sf"/>
</dbReference>
<dbReference type="Proteomes" id="UP000767446">
    <property type="component" value="Unassembled WGS sequence"/>
</dbReference>
<evidence type="ECO:0000313" key="2">
    <source>
        <dbReference type="EMBL" id="MBR8829019.1"/>
    </source>
</evidence>
<sequence>MKIQRLENGKVITLGSELGGGGEGKIYNVTSEPSLVAKIYHPEKLSQICGEKLKLMLAYPPLTTANHAMAIAWPVDLLIAQEDNKVVGFLMPKVTGGSPIHKFYTPKDRREATPFFDYMYLHRTARNLASLMRTIHASGYVIGDVNESNILVTKTALVRIVDTDSFQVRDPESGKVYRCPVGKPEFTPPELQGTTFRNLNRTPAHDLFALAVLIFQLLMEGTHPFDGVYQGRGETPSKKERIIQGHFPYGTKKIPYRPKPLAPSFKILHPSLQELFIRCFEDGYFNPSLRPDAETWMKAIDEAENSLITCSNNEYHLYGEHLEVCPWCQMAAKLGGHDSFAPQPGNQRKKRNRKPKLLEAALPLYVLQKIPWQYLKKIPWKSVAAFSVLAVTTVGVVTLPKLIPSEERIQLALRSQELKQQVDDLWLQYETKKAHLKDLSIKAQFVQGKIQPLAEQINRLELNLFQQEEDLARLSSPLQALSLERDYLAVKYDNLSRQLQDLIAKDQKSREAMRRILLLTDLIRIQKQIIVLNEPGNKETQRHQTELMAREQEKFNLEEIVNEWESINGHQTLRELSNMAIQVKLDYEVAQKNFDAQKTAVEFARLEVENTRREIEVTKGELVWAQNIIADQKNTEQELVQMHQTYEDLYAQHEQATAAANDPRIKIAINMRGDILEQAQKTD</sequence>
<dbReference type="PROSITE" id="PS50011">
    <property type="entry name" value="PROTEIN_KINASE_DOM"/>
    <property type="match status" value="1"/>
</dbReference>
<dbReference type="Gene3D" id="1.10.510.10">
    <property type="entry name" value="Transferase(Phosphotransferase) domain 1"/>
    <property type="match status" value="1"/>
</dbReference>
<feature type="domain" description="Protein kinase" evidence="1">
    <location>
        <begin position="12"/>
        <end position="308"/>
    </location>
</feature>
<dbReference type="GO" id="GO:0004672">
    <property type="term" value="F:protein kinase activity"/>
    <property type="evidence" value="ECO:0007669"/>
    <property type="project" value="InterPro"/>
</dbReference>
<dbReference type="InterPro" id="IPR000719">
    <property type="entry name" value="Prot_kinase_dom"/>
</dbReference>
<dbReference type="GO" id="GO:0005524">
    <property type="term" value="F:ATP binding"/>
    <property type="evidence" value="ECO:0007669"/>
    <property type="project" value="InterPro"/>
</dbReference>
<evidence type="ECO:0000259" key="1">
    <source>
        <dbReference type="PROSITE" id="PS50011"/>
    </source>
</evidence>
<dbReference type="AlphaFoldDB" id="A0A941JN73"/>
<evidence type="ECO:0000313" key="3">
    <source>
        <dbReference type="Proteomes" id="UP000767446"/>
    </source>
</evidence>
<gene>
    <name evidence="2" type="ORF">DSM107014_14155</name>
</gene>
<dbReference type="SUPFAM" id="SSF56112">
    <property type="entry name" value="Protein kinase-like (PK-like)"/>
    <property type="match status" value="1"/>
</dbReference>